<dbReference type="PANTHER" id="PTHR13778:SF47">
    <property type="entry name" value="LIPOPOLYSACCHARIDE 1,3-GALACTOSYLTRANSFERASE"/>
    <property type="match status" value="1"/>
</dbReference>
<organism evidence="4 5">
    <name type="scientific">Helicobacter bilis</name>
    <dbReference type="NCBI Taxonomy" id="37372"/>
    <lineage>
        <taxon>Bacteria</taxon>
        <taxon>Pseudomonadati</taxon>
        <taxon>Campylobacterota</taxon>
        <taxon>Epsilonproteobacteria</taxon>
        <taxon>Campylobacterales</taxon>
        <taxon>Helicobacteraceae</taxon>
        <taxon>Helicobacter</taxon>
    </lineage>
</organism>
<dbReference type="Pfam" id="PF01501">
    <property type="entry name" value="Glyco_transf_8"/>
    <property type="match status" value="1"/>
</dbReference>
<dbReference type="GO" id="GO:0046872">
    <property type="term" value="F:metal ion binding"/>
    <property type="evidence" value="ECO:0007669"/>
    <property type="project" value="UniProtKB-KW"/>
</dbReference>
<reference evidence="4 5" key="1">
    <citation type="submission" date="2017-02" db="EMBL/GenBank/DDBJ databases">
        <title>Whole genome sequencing of Helicobacter bilis strain AAQJH.</title>
        <authorList>
            <person name="Conlan S."/>
            <person name="Thomas P.J."/>
            <person name="Mullikin J."/>
            <person name="Palmore T.N."/>
            <person name="Frank K.M."/>
            <person name="Segre J.A."/>
        </authorList>
    </citation>
    <scope>NUCLEOTIDE SEQUENCE [LARGE SCALE GENOMIC DNA]</scope>
    <source>
        <strain evidence="4 5">AAQJH</strain>
    </source>
</reference>
<dbReference type="KEGG" id="hbl:XJ32_09305"/>
<evidence type="ECO:0000313" key="5">
    <source>
        <dbReference type="Proteomes" id="UP000188298"/>
    </source>
</evidence>
<evidence type="ECO:0008006" key="6">
    <source>
        <dbReference type="Google" id="ProtNLM"/>
    </source>
</evidence>
<dbReference type="InterPro" id="IPR050748">
    <property type="entry name" value="Glycosyltrans_8_dom-fam"/>
</dbReference>
<dbReference type="InterPro" id="IPR029044">
    <property type="entry name" value="Nucleotide-diphossugar_trans"/>
</dbReference>
<dbReference type="Gene3D" id="3.90.550.10">
    <property type="entry name" value="Spore Coat Polysaccharide Biosynthesis Protein SpsA, Chain A"/>
    <property type="match status" value="1"/>
</dbReference>
<sequence length="280" mass="33287">MFQGLPKLNNNYLAYFRIKMASCLSKEIQKCLYLDVDMLCVADIREIFYKDLQGKICGVVLDAHYLPSRIMPSIDGDEGKGFALDINTYFNSGLMLIDLERYRNYNIEQKCLEWLKHYIPTWFDQDVFNAILSHHLYILPLEWNFMLGHVENRNKSAFKGESEESNLIYTYQEYVEAKNNIKILHYLTVIKPWHALRVKENGNIISCAYRNEWWIEACNTPIFDKELQILYIQSQESAIFSLSICLQKQIIRLENLKQRKRPLKRLKQSLKRRIKTIFHK</sequence>
<gene>
    <name evidence="4" type="ORF">XJ32_09305</name>
</gene>
<evidence type="ECO:0000256" key="1">
    <source>
        <dbReference type="ARBA" id="ARBA00022676"/>
    </source>
</evidence>
<dbReference type="SUPFAM" id="SSF53448">
    <property type="entry name" value="Nucleotide-diphospho-sugar transferases"/>
    <property type="match status" value="1"/>
</dbReference>
<dbReference type="AlphaFoldDB" id="A0A1Q2LK52"/>
<dbReference type="Proteomes" id="UP000188298">
    <property type="component" value="Chromosome"/>
</dbReference>
<keyword evidence="3" id="KW-0479">Metal-binding</keyword>
<keyword evidence="2" id="KW-0808">Transferase</keyword>
<proteinExistence type="predicted"/>
<evidence type="ECO:0000256" key="3">
    <source>
        <dbReference type="ARBA" id="ARBA00022723"/>
    </source>
</evidence>
<accession>A0A1Q2LK52</accession>
<dbReference type="GO" id="GO:0016757">
    <property type="term" value="F:glycosyltransferase activity"/>
    <property type="evidence" value="ECO:0007669"/>
    <property type="project" value="UniProtKB-KW"/>
</dbReference>
<keyword evidence="1" id="KW-0328">Glycosyltransferase</keyword>
<evidence type="ECO:0000313" key="4">
    <source>
        <dbReference type="EMBL" id="AQQ60749.1"/>
    </source>
</evidence>
<protein>
    <recommendedName>
        <fullName evidence="6">Glycosyltransferase family 8 protein</fullName>
    </recommendedName>
</protein>
<dbReference type="PANTHER" id="PTHR13778">
    <property type="entry name" value="GLYCOSYLTRANSFERASE 8 DOMAIN-CONTAINING PROTEIN"/>
    <property type="match status" value="1"/>
</dbReference>
<dbReference type="InterPro" id="IPR002495">
    <property type="entry name" value="Glyco_trans_8"/>
</dbReference>
<name>A0A1Q2LK52_9HELI</name>
<evidence type="ECO:0000256" key="2">
    <source>
        <dbReference type="ARBA" id="ARBA00022679"/>
    </source>
</evidence>
<dbReference type="EMBL" id="CP019645">
    <property type="protein sequence ID" value="AQQ60749.1"/>
    <property type="molecule type" value="Genomic_DNA"/>
</dbReference>